<dbReference type="AlphaFoldDB" id="L0A2V2"/>
<name>L0A2V2_DEIPD</name>
<organism evidence="1 2">
    <name type="scientific">Deinococcus peraridilitoris (strain DSM 19664 / LMG 22246 / CIP 109416 / KR-200)</name>
    <dbReference type="NCBI Taxonomy" id="937777"/>
    <lineage>
        <taxon>Bacteria</taxon>
        <taxon>Thermotogati</taxon>
        <taxon>Deinococcota</taxon>
        <taxon>Deinococci</taxon>
        <taxon>Deinococcales</taxon>
        <taxon>Deinococcaceae</taxon>
        <taxon>Deinococcus</taxon>
    </lineage>
</organism>
<dbReference type="CDD" id="cd07067">
    <property type="entry name" value="HP_PGM_like"/>
    <property type="match status" value="1"/>
</dbReference>
<proteinExistence type="predicted"/>
<dbReference type="RefSeq" id="WP_015236077.1">
    <property type="nucleotide sequence ID" value="NC_019793.1"/>
</dbReference>
<dbReference type="InterPro" id="IPR029033">
    <property type="entry name" value="His_PPase_superfam"/>
</dbReference>
<evidence type="ECO:0000313" key="1">
    <source>
        <dbReference type="EMBL" id="AFZ67774.1"/>
    </source>
</evidence>
<dbReference type="Proteomes" id="UP000010467">
    <property type="component" value="Chromosome"/>
</dbReference>
<dbReference type="STRING" id="937777.Deipe_2293"/>
<dbReference type="OrthoDB" id="512570at2"/>
<sequence>MCRTLFLVRHCAATGQAPDAPLTPSGELQAQALAQCLLGERIERIVSSPFVRAVHSVQPLADRLGLSVETDARLSERVLSGHAREDWRERLSESFVDFDLCLPGGESSRVAMTRGVSVLHEVLDRPQRTVIMTHGNLLTLLLHYFDGTAGFEHWQALRNPDVYRLDLTDQGSQVRRISIS</sequence>
<dbReference type="PATRIC" id="fig|937777.3.peg.2294"/>
<dbReference type="Pfam" id="PF00300">
    <property type="entry name" value="His_Phos_1"/>
    <property type="match status" value="1"/>
</dbReference>
<protein>
    <submittedName>
        <fullName evidence="1">Fructose-2,6-bisphosphatase</fullName>
    </submittedName>
</protein>
<dbReference type="PANTHER" id="PTHR48100:SF1">
    <property type="entry name" value="HISTIDINE PHOSPHATASE FAMILY PROTEIN-RELATED"/>
    <property type="match status" value="1"/>
</dbReference>
<dbReference type="SMART" id="SM00855">
    <property type="entry name" value="PGAM"/>
    <property type="match status" value="1"/>
</dbReference>
<accession>L0A2V2</accession>
<dbReference type="SUPFAM" id="SSF53254">
    <property type="entry name" value="Phosphoglycerate mutase-like"/>
    <property type="match status" value="1"/>
</dbReference>
<dbReference type="GO" id="GO:0016791">
    <property type="term" value="F:phosphatase activity"/>
    <property type="evidence" value="ECO:0007669"/>
    <property type="project" value="TreeGrafter"/>
</dbReference>
<gene>
    <name evidence="1" type="ordered locus">Deipe_2293</name>
</gene>
<keyword evidence="2" id="KW-1185">Reference proteome</keyword>
<dbReference type="GO" id="GO:0005737">
    <property type="term" value="C:cytoplasm"/>
    <property type="evidence" value="ECO:0007669"/>
    <property type="project" value="TreeGrafter"/>
</dbReference>
<dbReference type="Gene3D" id="3.40.50.1240">
    <property type="entry name" value="Phosphoglycerate mutase-like"/>
    <property type="match status" value="1"/>
</dbReference>
<dbReference type="HOGENOM" id="CLU_033323_12_2_0"/>
<dbReference type="InterPro" id="IPR050275">
    <property type="entry name" value="PGM_Phosphatase"/>
</dbReference>
<evidence type="ECO:0000313" key="2">
    <source>
        <dbReference type="Proteomes" id="UP000010467"/>
    </source>
</evidence>
<dbReference type="InterPro" id="IPR013078">
    <property type="entry name" value="His_Pase_superF_clade-1"/>
</dbReference>
<reference evidence="2" key="1">
    <citation type="submission" date="2012-03" db="EMBL/GenBank/DDBJ databases">
        <title>Complete sequence of chromosome of Deinococcus peraridilitoris DSM 19664.</title>
        <authorList>
            <person name="Lucas S."/>
            <person name="Copeland A."/>
            <person name="Lapidus A."/>
            <person name="Glavina del Rio T."/>
            <person name="Dalin E."/>
            <person name="Tice H."/>
            <person name="Bruce D."/>
            <person name="Goodwin L."/>
            <person name="Pitluck S."/>
            <person name="Peters L."/>
            <person name="Mikhailova N."/>
            <person name="Lu M."/>
            <person name="Kyrpides N."/>
            <person name="Mavromatis K."/>
            <person name="Ivanova N."/>
            <person name="Brettin T."/>
            <person name="Detter J.C."/>
            <person name="Han C."/>
            <person name="Larimer F."/>
            <person name="Land M."/>
            <person name="Hauser L."/>
            <person name="Markowitz V."/>
            <person name="Cheng J.-F."/>
            <person name="Hugenholtz P."/>
            <person name="Woyke T."/>
            <person name="Wu D."/>
            <person name="Pukall R."/>
            <person name="Steenblock K."/>
            <person name="Brambilla E."/>
            <person name="Klenk H.-P."/>
            <person name="Eisen J.A."/>
        </authorList>
    </citation>
    <scope>NUCLEOTIDE SEQUENCE [LARGE SCALE GENOMIC DNA]</scope>
    <source>
        <strain evidence="2">DSM 19664 / LMG 22246 / CIP 109416 / KR-200</strain>
    </source>
</reference>
<dbReference type="EMBL" id="CP003382">
    <property type="protein sequence ID" value="AFZ67774.1"/>
    <property type="molecule type" value="Genomic_DNA"/>
</dbReference>
<dbReference type="KEGG" id="dpd:Deipe_2293"/>
<dbReference type="PANTHER" id="PTHR48100">
    <property type="entry name" value="BROAD-SPECIFICITY PHOSPHATASE YOR283W-RELATED"/>
    <property type="match status" value="1"/>
</dbReference>
<dbReference type="eggNOG" id="COG0406">
    <property type="taxonomic scope" value="Bacteria"/>
</dbReference>